<dbReference type="PROSITE" id="PS50893">
    <property type="entry name" value="ABC_TRANSPORTER_2"/>
    <property type="match status" value="1"/>
</dbReference>
<dbReference type="Gene3D" id="3.40.50.300">
    <property type="entry name" value="P-loop containing nucleotide triphosphate hydrolases"/>
    <property type="match status" value="1"/>
</dbReference>
<sequence length="263" mass="29478">MGMKLEVRNLTFSYDGSRKIFEDISFQYHSPRVFCILGPNGTGKSTLLRCMINELRAQSGSVFINDAQAGAYNARELARIIAYIPQNHYPAFPFPVLDIVMMGRISRMGYLANPGKMERKIAMEKLEFLQIGHLKDKPYTDISGGERQLVMLASALAQEPDLLILDEPTAHLDFGNQYRFIQLVKRLAANGTGVLMTTHFPDHPLELNSLTAILKDGKMIGIGNSEELLTDRNLTDLYNIRVSVESVGRKRICVPGGFHEECI</sequence>
<dbReference type="InterPro" id="IPR003593">
    <property type="entry name" value="AAA+_ATPase"/>
</dbReference>
<dbReference type="InterPro" id="IPR027417">
    <property type="entry name" value="P-loop_NTPase"/>
</dbReference>
<evidence type="ECO:0000313" key="5">
    <source>
        <dbReference type="EMBL" id="CVK17948.1"/>
    </source>
</evidence>
<keyword evidence="3 5" id="KW-0067">ATP-binding</keyword>
<dbReference type="PANTHER" id="PTHR42734:SF19">
    <property type="entry name" value="IRON COMPOUNDS ABC TRANSPORTER, ATP-BINDING PROTEIN"/>
    <property type="match status" value="1"/>
</dbReference>
<proteinExistence type="predicted"/>
<gene>
    <name evidence="5" type="ORF">SSPH_00584</name>
</gene>
<dbReference type="EMBL" id="FCOW01000002">
    <property type="protein sequence ID" value="CVK17948.1"/>
    <property type="molecule type" value="Genomic_DNA"/>
</dbReference>
<name>A0ABM9W0X1_9FIRM</name>
<dbReference type="PROSITE" id="PS00211">
    <property type="entry name" value="ABC_TRANSPORTER_1"/>
    <property type="match status" value="1"/>
</dbReference>
<organism evidence="5 6">
    <name type="scientific">Sporomusa sphaeroides DSM 2875</name>
    <dbReference type="NCBI Taxonomy" id="1337886"/>
    <lineage>
        <taxon>Bacteria</taxon>
        <taxon>Bacillati</taxon>
        <taxon>Bacillota</taxon>
        <taxon>Negativicutes</taxon>
        <taxon>Selenomonadales</taxon>
        <taxon>Sporomusaceae</taxon>
        <taxon>Sporomusa</taxon>
    </lineage>
</organism>
<evidence type="ECO:0000256" key="1">
    <source>
        <dbReference type="ARBA" id="ARBA00022448"/>
    </source>
</evidence>
<dbReference type="CDD" id="cd03214">
    <property type="entry name" value="ABC_Iron-Siderophores_B12_Hemin"/>
    <property type="match status" value="1"/>
</dbReference>
<dbReference type="InterPro" id="IPR050153">
    <property type="entry name" value="Metal_Ion_Import_ABC"/>
</dbReference>
<keyword evidence="6" id="KW-1185">Reference proteome</keyword>
<accession>A0ABM9W0X1</accession>
<dbReference type="InterPro" id="IPR017871">
    <property type="entry name" value="ABC_transporter-like_CS"/>
</dbReference>
<feature type="domain" description="ABC transporter" evidence="4">
    <location>
        <begin position="5"/>
        <end position="241"/>
    </location>
</feature>
<comment type="caution">
    <text evidence="5">The sequence shown here is derived from an EMBL/GenBank/DDBJ whole genome shotgun (WGS) entry which is preliminary data.</text>
</comment>
<dbReference type="SUPFAM" id="SSF52540">
    <property type="entry name" value="P-loop containing nucleoside triphosphate hydrolases"/>
    <property type="match status" value="1"/>
</dbReference>
<dbReference type="PANTHER" id="PTHR42734">
    <property type="entry name" value="METAL TRANSPORT SYSTEM ATP-BINDING PROTEIN TM_0124-RELATED"/>
    <property type="match status" value="1"/>
</dbReference>
<dbReference type="GO" id="GO:0005524">
    <property type="term" value="F:ATP binding"/>
    <property type="evidence" value="ECO:0007669"/>
    <property type="project" value="UniProtKB-KW"/>
</dbReference>
<evidence type="ECO:0000256" key="2">
    <source>
        <dbReference type="ARBA" id="ARBA00022741"/>
    </source>
</evidence>
<dbReference type="SMART" id="SM00382">
    <property type="entry name" value="AAA"/>
    <property type="match status" value="1"/>
</dbReference>
<evidence type="ECO:0000259" key="4">
    <source>
        <dbReference type="PROSITE" id="PS50893"/>
    </source>
</evidence>
<dbReference type="Proteomes" id="UP000245702">
    <property type="component" value="Unassembled WGS sequence"/>
</dbReference>
<keyword evidence="1" id="KW-0813">Transport</keyword>
<keyword evidence="2" id="KW-0547">Nucleotide-binding</keyword>
<evidence type="ECO:0000256" key="3">
    <source>
        <dbReference type="ARBA" id="ARBA00022840"/>
    </source>
</evidence>
<evidence type="ECO:0000313" key="6">
    <source>
        <dbReference type="Proteomes" id="UP000245702"/>
    </source>
</evidence>
<protein>
    <submittedName>
        <fullName evidence="5">ABC transporter ATP-binding protein</fullName>
    </submittedName>
</protein>
<dbReference type="InterPro" id="IPR003439">
    <property type="entry name" value="ABC_transporter-like_ATP-bd"/>
</dbReference>
<dbReference type="Pfam" id="PF00005">
    <property type="entry name" value="ABC_tran"/>
    <property type="match status" value="1"/>
</dbReference>
<reference evidence="5 6" key="1">
    <citation type="submission" date="2016-01" db="EMBL/GenBank/DDBJ databases">
        <authorList>
            <person name="Brown R."/>
        </authorList>
    </citation>
    <scope>NUCLEOTIDE SEQUENCE [LARGE SCALE GENOMIC DNA]</scope>
    <source>
        <strain evidence="5">Sporomusa sphaeroides DSM 2875</strain>
    </source>
</reference>